<dbReference type="InterPro" id="IPR038156">
    <property type="entry name" value="PCS_N_sf"/>
</dbReference>
<comment type="caution">
    <text evidence="6">The sequence shown here is derived from an EMBL/GenBank/DDBJ whole genome shotgun (WGS) entry which is preliminary data.</text>
</comment>
<evidence type="ECO:0000256" key="1">
    <source>
        <dbReference type="ARBA" id="ARBA00012468"/>
    </source>
</evidence>
<dbReference type="PANTHER" id="PTHR33447:SF2">
    <property type="entry name" value="GLUTATHIONE GAMMA-GLUTAMYLCYSTEINYLTRANSFERASE"/>
    <property type="match status" value="1"/>
</dbReference>
<proteinExistence type="predicted"/>
<dbReference type="Gene3D" id="3.90.70.30">
    <property type="entry name" value="Phytochelatin synthase, N-terminal domain"/>
    <property type="match status" value="1"/>
</dbReference>
<evidence type="ECO:0000256" key="3">
    <source>
        <dbReference type="ARBA" id="ARBA00022679"/>
    </source>
</evidence>
<dbReference type="GO" id="GO:0098849">
    <property type="term" value="P:cellular detoxification of cadmium ion"/>
    <property type="evidence" value="ECO:0007669"/>
    <property type="project" value="TreeGrafter"/>
</dbReference>
<keyword evidence="7" id="KW-1185">Reference proteome</keyword>
<dbReference type="GO" id="GO:0046872">
    <property type="term" value="F:metal ion binding"/>
    <property type="evidence" value="ECO:0007669"/>
    <property type="project" value="UniProtKB-KW"/>
</dbReference>
<dbReference type="GO" id="GO:0016756">
    <property type="term" value="F:glutathione gamma-glutamylcysteinyltransferase activity"/>
    <property type="evidence" value="ECO:0007669"/>
    <property type="project" value="UniProtKB-EC"/>
</dbReference>
<dbReference type="InterPro" id="IPR038765">
    <property type="entry name" value="Papain-like_cys_pep_sf"/>
</dbReference>
<evidence type="ECO:0000313" key="6">
    <source>
        <dbReference type="EMBL" id="KAG5528663.1"/>
    </source>
</evidence>
<evidence type="ECO:0000256" key="2">
    <source>
        <dbReference type="ARBA" id="ARBA00022539"/>
    </source>
</evidence>
<keyword evidence="2" id="KW-0104">Cadmium</keyword>
<dbReference type="GO" id="GO:0010273">
    <property type="term" value="P:detoxification of copper ion"/>
    <property type="evidence" value="ECO:0007669"/>
    <property type="project" value="TreeGrafter"/>
</dbReference>
<dbReference type="InterPro" id="IPR040409">
    <property type="entry name" value="PCS-like"/>
</dbReference>
<dbReference type="Proteomes" id="UP000823749">
    <property type="component" value="Chromosome 10"/>
</dbReference>
<dbReference type="GO" id="GO:0046938">
    <property type="term" value="P:phytochelatin biosynthetic process"/>
    <property type="evidence" value="ECO:0007669"/>
    <property type="project" value="InterPro"/>
</dbReference>
<accession>A0AAV6IJW6</accession>
<dbReference type="PANTHER" id="PTHR33447">
    <property type="entry name" value="GLUTATHIONE GAMMA-GLUTAMYLCYSTEINYLTRANSFERASE"/>
    <property type="match status" value="1"/>
</dbReference>
<gene>
    <name evidence="6" type="ORF">RHGRI_029361</name>
</gene>
<keyword evidence="3" id="KW-0808">Transferase</keyword>
<feature type="domain" description="Peptidase C83" evidence="5">
    <location>
        <begin position="1"/>
        <end position="150"/>
    </location>
</feature>
<dbReference type="SUPFAM" id="SSF54001">
    <property type="entry name" value="Cysteine proteinases"/>
    <property type="match status" value="1"/>
</dbReference>
<reference evidence="6" key="1">
    <citation type="submission" date="2020-08" db="EMBL/GenBank/DDBJ databases">
        <title>Plant Genome Project.</title>
        <authorList>
            <person name="Zhang R.-G."/>
        </authorList>
    </citation>
    <scope>NUCLEOTIDE SEQUENCE</scope>
    <source>
        <strain evidence="6">WSP0</strain>
        <tissue evidence="6">Leaf</tissue>
    </source>
</reference>
<evidence type="ECO:0000259" key="5">
    <source>
        <dbReference type="PROSITE" id="PS51443"/>
    </source>
</evidence>
<sequence length="150" mass="17322">MNAFPSRWEGVPIALLSLKCGNASLEEERDQFGSFLQLSSVRDLLCIVLHYFRTYLVVDLRYAAGNWRDYFEFLLDSCDSVEKVIADGLTFGKLAFLAYCNGTKVEVFRGNQCTIDDFREHVFKCATLRDIYMVSLFDRAHFKQVCFINL</sequence>
<dbReference type="EMBL" id="JACTNZ010000010">
    <property type="protein sequence ID" value="KAG5528663.1"/>
    <property type="molecule type" value="Genomic_DNA"/>
</dbReference>
<dbReference type="AlphaFoldDB" id="A0AAV6IJW6"/>
<keyword evidence="4" id="KW-0479">Metal-binding</keyword>
<dbReference type="PROSITE" id="PS51443">
    <property type="entry name" value="PCS"/>
    <property type="match status" value="1"/>
</dbReference>
<dbReference type="Pfam" id="PF05023">
    <property type="entry name" value="Phytochelatin"/>
    <property type="match status" value="1"/>
</dbReference>
<dbReference type="EC" id="2.3.2.15" evidence="1"/>
<dbReference type="InterPro" id="IPR007719">
    <property type="entry name" value="PCS_N"/>
</dbReference>
<protein>
    <recommendedName>
        <fullName evidence="1">glutathione gamma-glutamylcysteinyltransferase</fullName>
        <ecNumber evidence="1">2.3.2.15</ecNumber>
    </recommendedName>
</protein>
<evidence type="ECO:0000256" key="4">
    <source>
        <dbReference type="ARBA" id="ARBA00022723"/>
    </source>
</evidence>
<organism evidence="6 7">
    <name type="scientific">Rhododendron griersonianum</name>
    <dbReference type="NCBI Taxonomy" id="479676"/>
    <lineage>
        <taxon>Eukaryota</taxon>
        <taxon>Viridiplantae</taxon>
        <taxon>Streptophyta</taxon>
        <taxon>Embryophyta</taxon>
        <taxon>Tracheophyta</taxon>
        <taxon>Spermatophyta</taxon>
        <taxon>Magnoliopsida</taxon>
        <taxon>eudicotyledons</taxon>
        <taxon>Gunneridae</taxon>
        <taxon>Pentapetalae</taxon>
        <taxon>asterids</taxon>
        <taxon>Ericales</taxon>
        <taxon>Ericaceae</taxon>
        <taxon>Ericoideae</taxon>
        <taxon>Rhodoreae</taxon>
        <taxon>Rhododendron</taxon>
    </lineage>
</organism>
<evidence type="ECO:0000313" key="7">
    <source>
        <dbReference type="Proteomes" id="UP000823749"/>
    </source>
</evidence>
<name>A0AAV6IJW6_9ERIC</name>